<keyword evidence="1" id="KW-0472">Membrane</keyword>
<dbReference type="RefSeq" id="WP_024778793.1">
    <property type="nucleotide sequence ID" value="NZ_CP014262.1"/>
</dbReference>
<sequence>MAVKRFVNVISALRGFWRGRVQLLLHFRSGARQWRREAVLLLATLAVLVTVCFVTLHFASRAVQTLISTCTTRLEIEFELAEIEYPESASPRALCQCLAHALLEKNGVVPLALVEGLSFDPLNLKPVTEEDSQRCIDALWFPDIEPVKLAR</sequence>
<proteinExistence type="predicted"/>
<dbReference type="OrthoDB" id="6950206at2"/>
<dbReference type="GeneID" id="55647903"/>
<accession>A0A3M3EUK9</accession>
<dbReference type="AlphaFoldDB" id="A0A3M3EUK9"/>
<feature type="transmembrane region" description="Helical" evidence="1">
    <location>
        <begin position="38"/>
        <end position="59"/>
    </location>
</feature>
<gene>
    <name evidence="2" type="ORF">ALQ77_03700</name>
</gene>
<dbReference type="EMBL" id="RBOJ01000047">
    <property type="protein sequence ID" value="RMM52409.1"/>
    <property type="molecule type" value="Genomic_DNA"/>
</dbReference>
<keyword evidence="1" id="KW-0812">Transmembrane</keyword>
<evidence type="ECO:0000313" key="2">
    <source>
        <dbReference type="EMBL" id="RMM52409.1"/>
    </source>
</evidence>
<evidence type="ECO:0000313" key="3">
    <source>
        <dbReference type="Proteomes" id="UP000270661"/>
    </source>
</evidence>
<protein>
    <submittedName>
        <fullName evidence="2">Uncharacterized protein</fullName>
    </submittedName>
</protein>
<reference evidence="2 3" key="1">
    <citation type="submission" date="2018-08" db="EMBL/GenBank/DDBJ databases">
        <title>Recombination of ecologically and evolutionarily significant loci maintains genetic cohesion in the Pseudomonas syringae species complex.</title>
        <authorList>
            <person name="Dillon M."/>
            <person name="Thakur S."/>
            <person name="Almeida R.N.D."/>
            <person name="Weir B.S."/>
            <person name="Guttman D.S."/>
        </authorList>
    </citation>
    <scope>NUCLEOTIDE SEQUENCE [LARGE SCALE GENOMIC DNA]</scope>
    <source>
        <strain evidence="2 3">NCPPB2445</strain>
    </source>
</reference>
<organism evidence="2 3">
    <name type="scientific">Pseudomonas corrugata</name>
    <dbReference type="NCBI Taxonomy" id="47879"/>
    <lineage>
        <taxon>Bacteria</taxon>
        <taxon>Pseudomonadati</taxon>
        <taxon>Pseudomonadota</taxon>
        <taxon>Gammaproteobacteria</taxon>
        <taxon>Pseudomonadales</taxon>
        <taxon>Pseudomonadaceae</taxon>
        <taxon>Pseudomonas</taxon>
    </lineage>
</organism>
<keyword evidence="3" id="KW-1185">Reference proteome</keyword>
<keyword evidence="1" id="KW-1133">Transmembrane helix</keyword>
<evidence type="ECO:0000256" key="1">
    <source>
        <dbReference type="SAM" id="Phobius"/>
    </source>
</evidence>
<name>A0A3M3EUK9_9PSED</name>
<dbReference type="KEGG" id="pcg:AXG94_26205"/>
<dbReference type="Proteomes" id="UP000270661">
    <property type="component" value="Unassembled WGS sequence"/>
</dbReference>
<comment type="caution">
    <text evidence="2">The sequence shown here is derived from an EMBL/GenBank/DDBJ whole genome shotgun (WGS) entry which is preliminary data.</text>
</comment>